<evidence type="ECO:0000313" key="1">
    <source>
        <dbReference type="EMBL" id="KRK79072.1"/>
    </source>
</evidence>
<dbReference type="EMBL" id="AZDZ01000019">
    <property type="protein sequence ID" value="KRK79072.1"/>
    <property type="molecule type" value="Genomic_DNA"/>
</dbReference>
<name>A0A0R1K6J5_9LACO</name>
<dbReference type="PATRIC" id="fig|1423775.4.peg.1464"/>
<dbReference type="RefSeq" id="WP_056979803.1">
    <property type="nucleotide sequence ID" value="NZ_AZDZ01000019.1"/>
</dbReference>
<dbReference type="eggNOG" id="ENOG5030B1R">
    <property type="taxonomic scope" value="Bacteria"/>
</dbReference>
<evidence type="ECO:0000313" key="2">
    <source>
        <dbReference type="Proteomes" id="UP000051248"/>
    </source>
</evidence>
<keyword evidence="2" id="KW-1185">Reference proteome</keyword>
<evidence type="ECO:0008006" key="3">
    <source>
        <dbReference type="Google" id="ProtNLM"/>
    </source>
</evidence>
<protein>
    <recommendedName>
        <fullName evidence="3">WxL domain-containing protein</fullName>
    </recommendedName>
</protein>
<dbReference type="AlphaFoldDB" id="A0A0R1K6J5"/>
<organism evidence="1 2">
    <name type="scientific">Companilactobacillus nodensis DSM 19682 = JCM 14932 = NBRC 107160</name>
    <dbReference type="NCBI Taxonomy" id="1423775"/>
    <lineage>
        <taxon>Bacteria</taxon>
        <taxon>Bacillati</taxon>
        <taxon>Bacillota</taxon>
        <taxon>Bacilli</taxon>
        <taxon>Lactobacillales</taxon>
        <taxon>Lactobacillaceae</taxon>
        <taxon>Companilactobacillus</taxon>
    </lineage>
</organism>
<dbReference type="Proteomes" id="UP000051248">
    <property type="component" value="Unassembled WGS sequence"/>
</dbReference>
<dbReference type="Gene3D" id="2.60.120.200">
    <property type="match status" value="1"/>
</dbReference>
<dbReference type="SUPFAM" id="SSF49899">
    <property type="entry name" value="Concanavalin A-like lectins/glucanases"/>
    <property type="match status" value="1"/>
</dbReference>
<reference evidence="1 2" key="1">
    <citation type="journal article" date="2015" name="Genome Announc.">
        <title>Expanding the biotechnology potential of lactobacilli through comparative genomics of 213 strains and associated genera.</title>
        <authorList>
            <person name="Sun Z."/>
            <person name="Harris H.M."/>
            <person name="McCann A."/>
            <person name="Guo C."/>
            <person name="Argimon S."/>
            <person name="Zhang W."/>
            <person name="Yang X."/>
            <person name="Jeffery I.B."/>
            <person name="Cooney J.C."/>
            <person name="Kagawa T.F."/>
            <person name="Liu W."/>
            <person name="Song Y."/>
            <person name="Salvetti E."/>
            <person name="Wrobel A."/>
            <person name="Rasinkangas P."/>
            <person name="Parkhill J."/>
            <person name="Rea M.C."/>
            <person name="O'Sullivan O."/>
            <person name="Ritari J."/>
            <person name="Douillard F.P."/>
            <person name="Paul Ross R."/>
            <person name="Yang R."/>
            <person name="Briner A.E."/>
            <person name="Felis G.E."/>
            <person name="de Vos W.M."/>
            <person name="Barrangou R."/>
            <person name="Klaenhammer T.R."/>
            <person name="Caufield P.W."/>
            <person name="Cui Y."/>
            <person name="Zhang H."/>
            <person name="O'Toole P.W."/>
        </authorList>
    </citation>
    <scope>NUCLEOTIDE SEQUENCE [LARGE SCALE GENOMIC DNA]</scope>
    <source>
        <strain evidence="1 2">DSM 19682</strain>
    </source>
</reference>
<comment type="caution">
    <text evidence="1">The sequence shown here is derived from an EMBL/GenBank/DDBJ whole genome shotgun (WGS) entry which is preliminary data.</text>
</comment>
<dbReference type="OrthoDB" id="2306834at2"/>
<accession>A0A0R1K6J5</accession>
<dbReference type="InterPro" id="IPR013320">
    <property type="entry name" value="ConA-like_dom_sf"/>
</dbReference>
<dbReference type="STRING" id="1423775.FD03_GL001435"/>
<sequence>MNMNKRLIRNYLLLVVTSILFLFFTEMPTTTVFAGNPSVSDVYKAAPPGMNLENYFESPREYKGSSKTMPNSMVILKKGVVGNQSDIVQMTNGTNQLASIWGRTATADAPDTPYNYFDVTKEQEFSAWMYFGDDEARSADGMAFVIQNDDAGIDAISKTVDSTGKKNPQTGETIGVWGGWGALSSDDMAAGAIQNSFALEFDTHHNDSIPKSVFGVSLLSRDNYFDGSKMLNNHTFVNKGQHMAWNYPALPNMYIHNWDLINVWFDMEHKDTIHNLTLSGNSIDEAWHHFYFKYVPPSAGSTIAHISYVFDDKNYDGSIRSFNEWNRRPRKKGTYIDIDTKNFNLKPGQKRIRWGFTSSTGSPDTKATTNAIIFESIPAIASININSSLYDVTQERGILDFDQNNQADVNVNNGDKLEFNYGLNYTSGLAESGQIDTRINLPSHVDFTPDDAGIIGKITYQDKSVDITKDELTQEADSKGNITRFVKLKLPSLGYDNNNVQIQLNGKADIGSNVSSKVTNVDQAHTSFVSPHYTGDLMSPQFSINPVEDTLKMTEGITPKMAIQHSQSFEMQGTVEYQKGSLFNCNKLDLHTSIDGGTSEVTELPVTKDKNKEEYDIVRKASSLELGDHTVTLYVSDAKHRFSNKVTYDVTVEKDTSVLKLESSPNYKFQSINQSPEAGVVHRSGDWVLKVESLNSVWSLKAKTSGLVDDKNNPLAGGLIFRKDGKDNPLKDNQVLLDKDDKLINEDKVFDIAGHWQKDSGILLKIRSNASSGSYKGTISWTLTNSIDS</sequence>
<gene>
    <name evidence="1" type="ORF">FD03_GL001435</name>
</gene>
<proteinExistence type="predicted"/>